<dbReference type="GO" id="GO:0015886">
    <property type="term" value="P:heme transport"/>
    <property type="evidence" value="ECO:0007669"/>
    <property type="project" value="InterPro"/>
</dbReference>
<evidence type="ECO:0000256" key="8">
    <source>
        <dbReference type="ARBA" id="ARBA00022692"/>
    </source>
</evidence>
<gene>
    <name evidence="13" type="ORF">HMPREF9440_00940</name>
</gene>
<evidence type="ECO:0000256" key="5">
    <source>
        <dbReference type="ARBA" id="ARBA00022448"/>
    </source>
</evidence>
<feature type="transmembrane region" description="Helical" evidence="12">
    <location>
        <begin position="20"/>
        <end position="39"/>
    </location>
</feature>
<evidence type="ECO:0000256" key="10">
    <source>
        <dbReference type="ARBA" id="ARBA00022989"/>
    </source>
</evidence>
<dbReference type="STRING" id="762967.HMPREF9440_00940"/>
<evidence type="ECO:0000256" key="2">
    <source>
        <dbReference type="ARBA" id="ARBA00004377"/>
    </source>
</evidence>
<keyword evidence="8 12" id="KW-0812">Transmembrane</keyword>
<name>H3KDX8_9BURK</name>
<accession>H3KDX8</accession>
<evidence type="ECO:0000313" key="13">
    <source>
        <dbReference type="EMBL" id="EHY31691.1"/>
    </source>
</evidence>
<comment type="subcellular location">
    <subcellularLocation>
        <location evidence="2 12">Cell inner membrane</location>
        <topology evidence="2 12">Single-pass membrane protein</topology>
    </subcellularLocation>
</comment>
<keyword evidence="5 12" id="KW-0813">Transport</keyword>
<keyword evidence="9 12" id="KW-0201">Cytochrome c-type biogenesis</keyword>
<keyword evidence="10 12" id="KW-1133">Transmembrane helix</keyword>
<evidence type="ECO:0000256" key="11">
    <source>
        <dbReference type="ARBA" id="ARBA00023136"/>
    </source>
</evidence>
<comment type="caution">
    <text evidence="13">The sequence shown here is derived from an EMBL/GenBank/DDBJ whole genome shotgun (WGS) entry which is preliminary data.</text>
</comment>
<keyword evidence="7 12" id="KW-0997">Cell inner membrane</keyword>
<evidence type="ECO:0000256" key="1">
    <source>
        <dbReference type="ARBA" id="ARBA00002442"/>
    </source>
</evidence>
<sequence>MNWTSFSEFIHMNGHGYYVWMAYGALAVAVIYELWSLAARRRRICARLSREARAAKSTLEI</sequence>
<comment type="function">
    <text evidence="1 12">Required for the export of heme to the periplasm for the biogenesis of c-type cytochromes.</text>
</comment>
<keyword evidence="11 12" id="KW-0472">Membrane</keyword>
<evidence type="ECO:0000256" key="3">
    <source>
        <dbReference type="ARBA" id="ARBA00008741"/>
    </source>
</evidence>
<dbReference type="InterPro" id="IPR007078">
    <property type="entry name" value="Haem_export_protD_CcmD"/>
</dbReference>
<organism evidence="13 14">
    <name type="scientific">Sutterella parvirubra YIT 11816</name>
    <dbReference type="NCBI Taxonomy" id="762967"/>
    <lineage>
        <taxon>Bacteria</taxon>
        <taxon>Pseudomonadati</taxon>
        <taxon>Pseudomonadota</taxon>
        <taxon>Betaproteobacteria</taxon>
        <taxon>Burkholderiales</taxon>
        <taxon>Sutterellaceae</taxon>
        <taxon>Sutterella</taxon>
    </lineage>
</organism>
<evidence type="ECO:0000313" key="14">
    <source>
        <dbReference type="Proteomes" id="UP000004956"/>
    </source>
</evidence>
<keyword evidence="6 12" id="KW-1003">Cell membrane</keyword>
<dbReference type="Pfam" id="PF04995">
    <property type="entry name" value="CcmD"/>
    <property type="match status" value="1"/>
</dbReference>
<evidence type="ECO:0000256" key="7">
    <source>
        <dbReference type="ARBA" id="ARBA00022519"/>
    </source>
</evidence>
<protein>
    <recommendedName>
        <fullName evidence="4 12">Heme exporter protein D</fullName>
    </recommendedName>
</protein>
<comment type="similarity">
    <text evidence="3 12">Belongs to the CcmD/CycX/HelD family.</text>
</comment>
<evidence type="ECO:0000256" key="12">
    <source>
        <dbReference type="RuleBase" id="RU363101"/>
    </source>
</evidence>
<dbReference type="RefSeq" id="WP_008541700.1">
    <property type="nucleotide sequence ID" value="NZ_JH604933.1"/>
</dbReference>
<dbReference type="HOGENOM" id="CLU_180892_2_0_4"/>
<dbReference type="Proteomes" id="UP000004956">
    <property type="component" value="Unassembled WGS sequence"/>
</dbReference>
<evidence type="ECO:0000256" key="4">
    <source>
        <dbReference type="ARBA" id="ARBA00016461"/>
    </source>
</evidence>
<proteinExistence type="inferred from homology"/>
<dbReference type="GO" id="GO:0017004">
    <property type="term" value="P:cytochrome complex assembly"/>
    <property type="evidence" value="ECO:0007669"/>
    <property type="project" value="UniProtKB-KW"/>
</dbReference>
<evidence type="ECO:0000256" key="6">
    <source>
        <dbReference type="ARBA" id="ARBA00022475"/>
    </source>
</evidence>
<reference evidence="13 14" key="1">
    <citation type="submission" date="2011-11" db="EMBL/GenBank/DDBJ databases">
        <authorList>
            <person name="Weinstock G."/>
            <person name="Sodergren E."/>
            <person name="Clifton S."/>
            <person name="Fulton L."/>
            <person name="Fulton B."/>
            <person name="Courtney L."/>
            <person name="Fronick C."/>
            <person name="Harrison M."/>
            <person name="Strong C."/>
            <person name="Farmer C."/>
            <person name="Delahaunty K."/>
            <person name="Markovic C."/>
            <person name="Hall O."/>
            <person name="Minx P."/>
            <person name="Tomlinson C."/>
            <person name="Mitreva M."/>
            <person name="Hou S."/>
            <person name="Chen J."/>
            <person name="Wollam A."/>
            <person name="Pepin K.H."/>
            <person name="Johnson M."/>
            <person name="Bhonagiri V."/>
            <person name="Zhang X."/>
            <person name="Suruliraj S."/>
            <person name="Warren W."/>
            <person name="Chinwalla A."/>
            <person name="Mardis E.R."/>
            <person name="Wilson R.K."/>
        </authorList>
    </citation>
    <scope>NUCLEOTIDE SEQUENCE [LARGE SCALE GENOMIC DNA]</scope>
    <source>
        <strain evidence="13 14">YIT 11816</strain>
    </source>
</reference>
<dbReference type="NCBIfam" id="TIGR03141">
    <property type="entry name" value="cytochro_ccmD"/>
    <property type="match status" value="1"/>
</dbReference>
<dbReference type="EMBL" id="AFBQ01000126">
    <property type="protein sequence ID" value="EHY31691.1"/>
    <property type="molecule type" value="Genomic_DNA"/>
</dbReference>
<dbReference type="AlphaFoldDB" id="H3KDX8"/>
<keyword evidence="14" id="KW-1185">Reference proteome</keyword>
<dbReference type="GO" id="GO:0005886">
    <property type="term" value="C:plasma membrane"/>
    <property type="evidence" value="ECO:0007669"/>
    <property type="project" value="UniProtKB-SubCell"/>
</dbReference>
<evidence type="ECO:0000256" key="9">
    <source>
        <dbReference type="ARBA" id="ARBA00022748"/>
    </source>
</evidence>
<dbReference type="PATRIC" id="fig|762967.3.peg.750"/>